<evidence type="ECO:0008006" key="5">
    <source>
        <dbReference type="Google" id="ProtNLM"/>
    </source>
</evidence>
<comment type="caution">
    <text evidence="3">The sequence shown here is derived from an EMBL/GenBank/DDBJ whole genome shotgun (WGS) entry which is preliminary data.</text>
</comment>
<keyword evidence="4" id="KW-1185">Reference proteome</keyword>
<evidence type="ECO:0000313" key="4">
    <source>
        <dbReference type="Proteomes" id="UP001396898"/>
    </source>
</evidence>
<dbReference type="SUPFAM" id="SSF89372">
    <property type="entry name" value="Fucose-specific lectin"/>
    <property type="match status" value="1"/>
</dbReference>
<evidence type="ECO:0000256" key="1">
    <source>
        <dbReference type="SAM" id="MobiDB-lite"/>
    </source>
</evidence>
<name>A0ABR1RJD1_9PEZI</name>
<keyword evidence="2" id="KW-1133">Transmembrane helix</keyword>
<organism evidence="3 4">
    <name type="scientific">Apiospora marii</name>
    <dbReference type="NCBI Taxonomy" id="335849"/>
    <lineage>
        <taxon>Eukaryota</taxon>
        <taxon>Fungi</taxon>
        <taxon>Dikarya</taxon>
        <taxon>Ascomycota</taxon>
        <taxon>Pezizomycotina</taxon>
        <taxon>Sordariomycetes</taxon>
        <taxon>Xylariomycetidae</taxon>
        <taxon>Amphisphaeriales</taxon>
        <taxon>Apiosporaceae</taxon>
        <taxon>Apiospora</taxon>
    </lineage>
</organism>
<dbReference type="Proteomes" id="UP001396898">
    <property type="component" value="Unassembled WGS sequence"/>
</dbReference>
<keyword evidence="2" id="KW-0472">Membrane</keyword>
<feature type="region of interest" description="Disordered" evidence="1">
    <location>
        <begin position="116"/>
        <end position="135"/>
    </location>
</feature>
<keyword evidence="2" id="KW-0812">Transmembrane</keyword>
<sequence>MSRNTGEFYSTLEVCNRQDPKQERIIELDVSEKIACSSFAASIEGLCELGDFRASVISSTPDSDAESQRSRLDRRRCGLSSGRFWGMAIGISFLLAAAVAGGIAGGLFGNRSQTEIPSVEASGSPDVPSPEVPVDHTPSSKLSAISWIGTSQSGCICCKALFYQENGRLLMSRTVGSGWVQEEILPNTEGSLTLDVKNGTPLASVYTYQDSGGGVEDVTLFYLDSNNNIRDLVAASSDLSHWSKGRLWGVNVPTDTDSNLAAIGHYCPYCLNSRILVYQRDGGVLYSIHGKDLDIQTPIGKTNKGTPLAMFPGMDVSSGTAQLSLFFNRDGNTDESIFSHEGQLGWRSGEMNVIPGHDQAAVLAAAPVFTLGLVMALSDGGKVTVSYLSASGWSKGGDYSNLTTTFLDENGNVTTNKPRSDVAAIALSQDFHLYTMTKDGSQILEYEWSNAKPDSFEFTRTVL</sequence>
<proteinExistence type="predicted"/>
<accession>A0ABR1RJD1</accession>
<gene>
    <name evidence="3" type="ORF">PG991_008983</name>
</gene>
<reference evidence="3 4" key="1">
    <citation type="submission" date="2023-01" db="EMBL/GenBank/DDBJ databases">
        <title>Analysis of 21 Apiospora genomes using comparative genomics revels a genus with tremendous synthesis potential of carbohydrate active enzymes and secondary metabolites.</title>
        <authorList>
            <person name="Sorensen T."/>
        </authorList>
    </citation>
    <scope>NUCLEOTIDE SEQUENCE [LARGE SCALE GENOMIC DNA]</scope>
    <source>
        <strain evidence="3 4">CBS 20057</strain>
    </source>
</reference>
<evidence type="ECO:0000256" key="2">
    <source>
        <dbReference type="SAM" id="Phobius"/>
    </source>
</evidence>
<dbReference type="EMBL" id="JAQQWI010000013">
    <property type="protein sequence ID" value="KAK8013390.1"/>
    <property type="molecule type" value="Genomic_DNA"/>
</dbReference>
<dbReference type="Gene3D" id="2.120.10.70">
    <property type="entry name" value="Fucose-specific lectin"/>
    <property type="match status" value="1"/>
</dbReference>
<evidence type="ECO:0000313" key="3">
    <source>
        <dbReference type="EMBL" id="KAK8013390.1"/>
    </source>
</evidence>
<protein>
    <recommendedName>
        <fullName evidence="5">Fucose-specific lectin</fullName>
    </recommendedName>
</protein>
<feature type="transmembrane region" description="Helical" evidence="2">
    <location>
        <begin position="84"/>
        <end position="108"/>
    </location>
</feature>